<reference evidence="2 3" key="1">
    <citation type="journal article" date="2019" name="Environ. Microbiol.">
        <title>The phytopathogenic nature of Dickeya aquatica 174/2 and the dynamic early evolution of Dickeya pathogenicity.</title>
        <authorList>
            <person name="Duprey A."/>
            <person name="Taib N."/>
            <person name="Leonard S."/>
            <person name="Garin T."/>
            <person name="Flandrois J.P."/>
            <person name="Nasser W."/>
            <person name="Brochier-Armanet C."/>
            <person name="Reverchon S."/>
        </authorList>
    </citation>
    <scope>NUCLEOTIDE SEQUENCE [LARGE SCALE GENOMIC DNA]</scope>
    <source>
        <strain evidence="2 3">NCPPB 569</strain>
    </source>
</reference>
<dbReference type="STRING" id="568768.GCA_000406125_00509"/>
<evidence type="ECO:0000313" key="2">
    <source>
        <dbReference type="EMBL" id="QDX31418.1"/>
    </source>
</evidence>
<dbReference type="Proteomes" id="UP000320591">
    <property type="component" value="Chromosome"/>
</dbReference>
<dbReference type="Gene3D" id="3.40.50.12780">
    <property type="entry name" value="N-terminal domain of ligase-like"/>
    <property type="match status" value="1"/>
</dbReference>
<dbReference type="OrthoDB" id="9803968at2"/>
<dbReference type="PANTHER" id="PTHR43767">
    <property type="entry name" value="LONG-CHAIN-FATTY-ACID--COA LIGASE"/>
    <property type="match status" value="1"/>
</dbReference>
<dbReference type="PROSITE" id="PS00455">
    <property type="entry name" value="AMP_BINDING"/>
    <property type="match status" value="1"/>
</dbReference>
<dbReference type="InterPro" id="IPR042099">
    <property type="entry name" value="ANL_N_sf"/>
</dbReference>
<organism evidence="2 3">
    <name type="scientific">Dickeya poaceiphila</name>
    <dbReference type="NCBI Taxonomy" id="568768"/>
    <lineage>
        <taxon>Bacteria</taxon>
        <taxon>Pseudomonadati</taxon>
        <taxon>Pseudomonadota</taxon>
        <taxon>Gammaproteobacteria</taxon>
        <taxon>Enterobacterales</taxon>
        <taxon>Pectobacteriaceae</taxon>
        <taxon>Dickeya</taxon>
    </lineage>
</organism>
<name>A0A5B8ID65_9GAMM</name>
<dbReference type="InterPro" id="IPR020845">
    <property type="entry name" value="AMP-binding_CS"/>
</dbReference>
<dbReference type="GO" id="GO:0016878">
    <property type="term" value="F:acid-thiol ligase activity"/>
    <property type="evidence" value="ECO:0007669"/>
    <property type="project" value="UniProtKB-ARBA"/>
</dbReference>
<dbReference type="AlphaFoldDB" id="A0A5B8ID65"/>
<dbReference type="Pfam" id="PF00501">
    <property type="entry name" value="AMP-binding"/>
    <property type="match status" value="1"/>
</dbReference>
<dbReference type="KEGG" id="dic:Dpoa569_0003439"/>
<dbReference type="InterPro" id="IPR000873">
    <property type="entry name" value="AMP-dep_synth/lig_dom"/>
</dbReference>
<sequence>MNLALATGAEPQHRLWALDSLHDVLSLAAEQAENGIETINAVGERTFWRYADFYPQALAVSHALEDEGIQPGDRVLLRLADPADFVLALWGCLLLGAVAVPVAAGQPWPTPAHTLRLALASLELLRPTAMIGAGEDLLRFQQIQHDGPQARMLVVDAAQLRALPASHEVRSAGANGDDLALIFPTSGSTGQPKLVTQSARALIAMAAGSAQMNDFTAQDVFLNWMPMEHVGAVAFLGILPTCCGAAQIHLATSWVNEDLGRFPRLVAQRQATVGWVPNHVFSELAQREAASDWDFSSLRFLVNAGESISDQMSYCAERFSAHGLNPSALRPAFGMSETCSGLTWSSGDGRRINGYVDLGLPIPGASVRVTDCNGALLKEGETGNLQVRGPSVTQGYFNGEAENCFLPGGWFDTGDRAFLHQGRLYITDREGDGIDGISIPGYQLEAELERLPGVRAGYTAVCQSAGLIGIFFVAQSGCDRQTVRKRIDARLAQLIAAAPYQLFDCEAETIPRTSIGKIQRKVLRRRLAALTQQEQVE</sequence>
<dbReference type="Gene3D" id="3.30.300.30">
    <property type="match status" value="1"/>
</dbReference>
<protein>
    <submittedName>
        <fullName evidence="2">AMP-binding protein</fullName>
    </submittedName>
</protein>
<accession>A0A5B8ID65</accession>
<dbReference type="RefSeq" id="WP_042868373.1">
    <property type="nucleotide sequence ID" value="NZ_CM001975.1"/>
</dbReference>
<dbReference type="PANTHER" id="PTHR43767:SF1">
    <property type="entry name" value="NONRIBOSOMAL PEPTIDE SYNTHASE PES1 (EUROFUNG)-RELATED"/>
    <property type="match status" value="1"/>
</dbReference>
<evidence type="ECO:0000313" key="3">
    <source>
        <dbReference type="Proteomes" id="UP000320591"/>
    </source>
</evidence>
<proteinExistence type="predicted"/>
<dbReference type="InterPro" id="IPR045851">
    <property type="entry name" value="AMP-bd_C_sf"/>
</dbReference>
<evidence type="ECO:0000259" key="1">
    <source>
        <dbReference type="Pfam" id="PF00501"/>
    </source>
</evidence>
<dbReference type="EMBL" id="CP042220">
    <property type="protein sequence ID" value="QDX31418.1"/>
    <property type="molecule type" value="Genomic_DNA"/>
</dbReference>
<gene>
    <name evidence="2" type="ORF">Dpoa569_0003439</name>
</gene>
<dbReference type="InterPro" id="IPR050237">
    <property type="entry name" value="ATP-dep_AMP-bd_enzyme"/>
</dbReference>
<feature type="domain" description="AMP-dependent synthetase/ligase" evidence="1">
    <location>
        <begin position="31"/>
        <end position="397"/>
    </location>
</feature>
<dbReference type="SUPFAM" id="SSF56801">
    <property type="entry name" value="Acetyl-CoA synthetase-like"/>
    <property type="match status" value="1"/>
</dbReference>
<keyword evidence="3" id="KW-1185">Reference proteome</keyword>